<keyword evidence="2" id="KW-1185">Reference proteome</keyword>
<evidence type="ECO:0000313" key="2">
    <source>
        <dbReference type="Proteomes" id="UP000325289"/>
    </source>
</evidence>
<dbReference type="RefSeq" id="WP_149756745.1">
    <property type="nucleotide sequence ID" value="NZ_FOMS01000009.1"/>
</dbReference>
<protein>
    <submittedName>
        <fullName evidence="1">Glycosyltransferase like family protein</fullName>
    </submittedName>
</protein>
<dbReference type="EMBL" id="FOMS01000009">
    <property type="protein sequence ID" value="SFE41426.1"/>
    <property type="molecule type" value="Genomic_DNA"/>
</dbReference>
<dbReference type="SUPFAM" id="SSF53448">
    <property type="entry name" value="Nucleotide-diphospho-sugar transferases"/>
    <property type="match status" value="1"/>
</dbReference>
<dbReference type="Gene3D" id="3.40.50.300">
    <property type="entry name" value="P-loop containing nucleotide triphosphate hydrolases"/>
    <property type="match status" value="1"/>
</dbReference>
<dbReference type="OrthoDB" id="7720515at2"/>
<dbReference type="AlphaFoldDB" id="A0A1I2AC07"/>
<dbReference type="InterPro" id="IPR027417">
    <property type="entry name" value="P-loop_NTPase"/>
</dbReference>
<dbReference type="GO" id="GO:0016740">
    <property type="term" value="F:transferase activity"/>
    <property type="evidence" value="ECO:0007669"/>
    <property type="project" value="UniProtKB-KW"/>
</dbReference>
<dbReference type="SUPFAM" id="SSF52540">
    <property type="entry name" value="P-loop containing nucleoside triphosphate hydrolases"/>
    <property type="match status" value="1"/>
</dbReference>
<organism evidence="1 2">
    <name type="scientific">Roseivivax sediminis</name>
    <dbReference type="NCBI Taxonomy" id="936889"/>
    <lineage>
        <taxon>Bacteria</taxon>
        <taxon>Pseudomonadati</taxon>
        <taxon>Pseudomonadota</taxon>
        <taxon>Alphaproteobacteria</taxon>
        <taxon>Rhodobacterales</taxon>
        <taxon>Roseobacteraceae</taxon>
        <taxon>Roseivivax</taxon>
    </lineage>
</organism>
<dbReference type="Pfam" id="PF13469">
    <property type="entry name" value="Sulfotransfer_3"/>
    <property type="match status" value="1"/>
</dbReference>
<reference evidence="1 2" key="1">
    <citation type="submission" date="2016-10" db="EMBL/GenBank/DDBJ databases">
        <authorList>
            <person name="Varghese N."/>
            <person name="Submissions S."/>
        </authorList>
    </citation>
    <scope>NUCLEOTIDE SEQUENCE [LARGE SCALE GENOMIC DNA]</scope>
    <source>
        <strain evidence="2">YIM D21,KCTC 23444,ACCC 10710</strain>
    </source>
</reference>
<keyword evidence="1" id="KW-0808">Transferase</keyword>
<dbReference type="Proteomes" id="UP000325289">
    <property type="component" value="Unassembled WGS sequence"/>
</dbReference>
<accession>A0A1I2AC07</accession>
<dbReference type="InterPro" id="IPR029044">
    <property type="entry name" value="Nucleotide-diphossugar_trans"/>
</dbReference>
<dbReference type="Gene3D" id="3.90.550.10">
    <property type="entry name" value="Spore Coat Polysaccharide Biosynthesis Protein SpsA, Chain A"/>
    <property type="match status" value="1"/>
</dbReference>
<sequence>MTGTAGRQLPALPRDLPAPTRPISFVCVRYSAEFTHNLRASGCVHDPMNELVVVDNRRNIFFPTLGAALVHGIGKARHDLVALVHEDVLLLDGWQAQFEASLRRLEEHYPDWGMVGAVGRATDGTTLGHWSDPATPEPRNTLAPDAFAEVDSLDDQLMVLRRSNSIHPDPALPGIHNIGPDLVIAHRERGLRSFVVDAPSVHKFADGAGQRITSPGDSRKLRTRGSLTWQAEADVSRAWFDHKHGRAPVRPGPAAADAVPQPPVILIGRGGGGTRLVSLMAQDCGLFIGSQVNISGDSIEMVPAIYRSVLRKLKSPDPWSVSQIVPDLRAAAAAMLDAAGGPDPWGFKLPESALLLPELDRAFPGARFVHFRRSNESTVFRRTHMTARLDNEIGRATVPAAYDHIGRRRALILTDGDLVRMAATTRHQTDLIDDFLSAVPDTRRIQIDFDETVAAPEASLARLARFLDREAEGRTITDAVDQGRAASDTPQFPDADVTLARSILTGPLHKTGHSR</sequence>
<evidence type="ECO:0000313" key="1">
    <source>
        <dbReference type="EMBL" id="SFE41426.1"/>
    </source>
</evidence>
<proteinExistence type="predicted"/>
<name>A0A1I2AC07_9RHOB</name>
<gene>
    <name evidence="1" type="ORF">SAMN04515678_109172</name>
</gene>